<sequence length="372" mass="41937">MSVKNQNRRLLATLALLCSITVADGAEIGVNFNGMLARIDQGDLARAKTTWIRGFVDYYQFRSGAKNVATDPGLEALSQAHQAGYKTIINIKFDFTSKNFPTTAAQIDTELNYLDTLLAALYADCDIIVIGNEPFIESISSQRGAPLFNFYTAAAERTKTYKDGQSRKIPLYIGAFNRLWEAGRQTEATPLLQYAEATPWLAGVDLHIHHSANAEIDNVFAFVNPRIRGDQKILVTEYSLMHHWKAHLNDPIPAQLAAQYGRPAQWKVWEYINYVQDDPVTRPEWVAFLQNSPWFENRKDYIANSYAKFAANAKFNIGAYAMYQGYFPGFNASTDPWILNPLFVNQTVVPNPSTGLNQTNYSYFDAFRALQP</sequence>
<protein>
    <recommendedName>
        <fullName evidence="4">Glycoside hydrolase family 5 domain-containing protein</fullName>
    </recommendedName>
</protein>
<evidence type="ECO:0000256" key="1">
    <source>
        <dbReference type="SAM" id="SignalP"/>
    </source>
</evidence>
<keyword evidence="3" id="KW-1185">Reference proteome</keyword>
<dbReference type="AlphaFoldDB" id="A0A829YJU8"/>
<name>A0A829YJU8_9GAMM</name>
<dbReference type="RefSeq" id="WP_161815178.1">
    <property type="nucleotide sequence ID" value="NZ_BLJN01000006.1"/>
</dbReference>
<keyword evidence="1" id="KW-0732">Signal</keyword>
<feature type="chain" id="PRO_5032871012" description="Glycoside hydrolase family 5 domain-containing protein" evidence="1">
    <location>
        <begin position="26"/>
        <end position="372"/>
    </location>
</feature>
<dbReference type="EMBL" id="BLJN01000006">
    <property type="protein sequence ID" value="GFE83575.1"/>
    <property type="molecule type" value="Genomic_DNA"/>
</dbReference>
<dbReference type="SUPFAM" id="SSF51445">
    <property type="entry name" value="(Trans)glycosidases"/>
    <property type="match status" value="1"/>
</dbReference>
<feature type="signal peptide" evidence="1">
    <location>
        <begin position="1"/>
        <end position="25"/>
    </location>
</feature>
<comment type="caution">
    <text evidence="2">The sequence shown here is derived from an EMBL/GenBank/DDBJ whole genome shotgun (WGS) entry which is preliminary data.</text>
</comment>
<gene>
    <name evidence="2" type="ORF">GCM10011487_55750</name>
</gene>
<dbReference type="InterPro" id="IPR017853">
    <property type="entry name" value="GH"/>
</dbReference>
<accession>A0A829YJU8</accession>
<evidence type="ECO:0000313" key="2">
    <source>
        <dbReference type="EMBL" id="GFE83575.1"/>
    </source>
</evidence>
<evidence type="ECO:0008006" key="4">
    <source>
        <dbReference type="Google" id="ProtNLM"/>
    </source>
</evidence>
<dbReference type="Proteomes" id="UP000445000">
    <property type="component" value="Unassembled WGS sequence"/>
</dbReference>
<proteinExistence type="predicted"/>
<evidence type="ECO:0000313" key="3">
    <source>
        <dbReference type="Proteomes" id="UP000445000"/>
    </source>
</evidence>
<reference evidence="3" key="1">
    <citation type="submission" date="2020-01" db="EMBL/GenBank/DDBJ databases">
        <title>'Steroidobacter agaridevorans' sp. nov., agar-degrading bacteria isolated from rhizosphere soils.</title>
        <authorList>
            <person name="Ikenaga M."/>
            <person name="Kataoka M."/>
            <person name="Murouchi A."/>
            <person name="Katsuragi S."/>
            <person name="Sakai M."/>
        </authorList>
    </citation>
    <scope>NUCLEOTIDE SEQUENCE [LARGE SCALE GENOMIC DNA]</scope>
    <source>
        <strain evidence="3">YU21-B</strain>
    </source>
</reference>
<organism evidence="2 3">
    <name type="scientific">Steroidobacter agaridevorans</name>
    <dbReference type="NCBI Taxonomy" id="2695856"/>
    <lineage>
        <taxon>Bacteria</taxon>
        <taxon>Pseudomonadati</taxon>
        <taxon>Pseudomonadota</taxon>
        <taxon>Gammaproteobacteria</taxon>
        <taxon>Steroidobacterales</taxon>
        <taxon>Steroidobacteraceae</taxon>
        <taxon>Steroidobacter</taxon>
    </lineage>
</organism>